<evidence type="ECO:0000256" key="1">
    <source>
        <dbReference type="SAM" id="MobiDB-lite"/>
    </source>
</evidence>
<dbReference type="AlphaFoldDB" id="A0A6A6HCM7"/>
<sequence length="164" mass="17605">MANAVDVIAETQKTEEARAALKYVIIQEDPEVCVVSQRAKGAKGQARQPPEDDKVVPESSAGNAGSEPPLIQLNLSGGSIRGANVAVPSEAIDRAHKRVGKKKAKAEKAEKKLKKVRFMTTTKSIVTIVMTYHYTRLGSHLRTGVSTSDAESALKKQAEARVAL</sequence>
<feature type="region of interest" description="Disordered" evidence="1">
    <location>
        <begin position="39"/>
        <end position="71"/>
    </location>
</feature>
<evidence type="ECO:0000313" key="2">
    <source>
        <dbReference type="EMBL" id="KAF2235876.1"/>
    </source>
</evidence>
<accession>A0A6A6HCM7</accession>
<gene>
    <name evidence="2" type="ORF">EV356DRAFT_575400</name>
</gene>
<proteinExistence type="predicted"/>
<organism evidence="2 3">
    <name type="scientific">Viridothelium virens</name>
    <name type="common">Speckled blister lichen</name>
    <name type="synonym">Trypethelium virens</name>
    <dbReference type="NCBI Taxonomy" id="1048519"/>
    <lineage>
        <taxon>Eukaryota</taxon>
        <taxon>Fungi</taxon>
        <taxon>Dikarya</taxon>
        <taxon>Ascomycota</taxon>
        <taxon>Pezizomycotina</taxon>
        <taxon>Dothideomycetes</taxon>
        <taxon>Dothideomycetes incertae sedis</taxon>
        <taxon>Trypetheliales</taxon>
        <taxon>Trypetheliaceae</taxon>
        <taxon>Viridothelium</taxon>
    </lineage>
</organism>
<dbReference type="Proteomes" id="UP000800092">
    <property type="component" value="Unassembled WGS sequence"/>
</dbReference>
<keyword evidence="3" id="KW-1185">Reference proteome</keyword>
<name>A0A6A6HCM7_VIRVR</name>
<dbReference type="EMBL" id="ML991788">
    <property type="protein sequence ID" value="KAF2235876.1"/>
    <property type="molecule type" value="Genomic_DNA"/>
</dbReference>
<evidence type="ECO:0000313" key="3">
    <source>
        <dbReference type="Proteomes" id="UP000800092"/>
    </source>
</evidence>
<protein>
    <submittedName>
        <fullName evidence="2">Uncharacterized protein</fullName>
    </submittedName>
</protein>
<reference evidence="2" key="1">
    <citation type="journal article" date="2020" name="Stud. Mycol.">
        <title>101 Dothideomycetes genomes: a test case for predicting lifestyles and emergence of pathogens.</title>
        <authorList>
            <person name="Haridas S."/>
            <person name="Albert R."/>
            <person name="Binder M."/>
            <person name="Bloem J."/>
            <person name="Labutti K."/>
            <person name="Salamov A."/>
            <person name="Andreopoulos B."/>
            <person name="Baker S."/>
            <person name="Barry K."/>
            <person name="Bills G."/>
            <person name="Bluhm B."/>
            <person name="Cannon C."/>
            <person name="Castanera R."/>
            <person name="Culley D."/>
            <person name="Daum C."/>
            <person name="Ezra D."/>
            <person name="Gonzalez J."/>
            <person name="Henrissat B."/>
            <person name="Kuo A."/>
            <person name="Liang C."/>
            <person name="Lipzen A."/>
            <person name="Lutzoni F."/>
            <person name="Magnuson J."/>
            <person name="Mondo S."/>
            <person name="Nolan M."/>
            <person name="Ohm R."/>
            <person name="Pangilinan J."/>
            <person name="Park H.-J."/>
            <person name="Ramirez L."/>
            <person name="Alfaro M."/>
            <person name="Sun H."/>
            <person name="Tritt A."/>
            <person name="Yoshinaga Y."/>
            <person name="Zwiers L.-H."/>
            <person name="Turgeon B."/>
            <person name="Goodwin S."/>
            <person name="Spatafora J."/>
            <person name="Crous P."/>
            <person name="Grigoriev I."/>
        </authorList>
    </citation>
    <scope>NUCLEOTIDE SEQUENCE</scope>
    <source>
        <strain evidence="2">Tuck. ex Michener</strain>
    </source>
</reference>